<evidence type="ECO:0000313" key="2">
    <source>
        <dbReference type="EMBL" id="QUJ75912.1"/>
    </source>
</evidence>
<dbReference type="Proteomes" id="UP000683291">
    <property type="component" value="Chromosome 1"/>
</dbReference>
<feature type="region of interest" description="Disordered" evidence="1">
    <location>
        <begin position="506"/>
        <end position="526"/>
    </location>
</feature>
<reference evidence="2" key="1">
    <citation type="submission" date="2021-04" db="EMBL/GenBank/DDBJ databases">
        <title>Complete genome sequence for Sulfitobacter sp. strain JK7-1.</title>
        <authorList>
            <person name="Park S.-J."/>
        </authorList>
    </citation>
    <scope>NUCLEOTIDE SEQUENCE</scope>
    <source>
        <strain evidence="2">JK7-1</strain>
    </source>
</reference>
<organism evidence="2 3">
    <name type="scientific">Sulfitobacter albidus</name>
    <dbReference type="NCBI Taxonomy" id="2829501"/>
    <lineage>
        <taxon>Bacteria</taxon>
        <taxon>Pseudomonadati</taxon>
        <taxon>Pseudomonadota</taxon>
        <taxon>Alphaproteobacteria</taxon>
        <taxon>Rhodobacterales</taxon>
        <taxon>Roseobacteraceae</taxon>
        <taxon>Sulfitobacter</taxon>
    </lineage>
</organism>
<name>A0A975JCN7_9RHOB</name>
<sequence>MAWPYTVHQIQDTLDVELIEARGKQLLFQAINSENLTAFLGSGAAAAYGRHSWTSWRETQIGVVRDHAEHFLKVAKASRDLIGEQARICDPKIAYWKPGDPVDKFTCPLKRLAVAAGMPDVFDLPAGDGAQTAGLGMAGKRNLHRWFKNRMEVLTYAINEVEDLFKTFKLGNSKGDFPGGESLPVQFEIAQQLHGMLRSHAGLYLPSDLHDAGLGFRKAKEISKERCGIGLWADEQSSTAPNRIIEAFIPARDAPSVGAVPEFNGLVSLVEKFRSAHEAYLDVATKPQSHASFEDLTKLLLLDEAALAEKQVDDALGYGKKEGRADESAAPADAEAFWDRRKSDFEARRRNLRRDILGIRQDSELYHCMVPYKVSNVRKIVELARDAGIAGWDDALSAIDNHCRRIGEDQGRIFLTPSIRFLVGVLLRLLPDPFGNSELRTLLKEQVTPADFTSRDSILAPHLDPVRKLALDMNIRRFLTTNYDFEIERFFQDIGYHREIRTSDRAAHQLDNRPPPMAPDDPRTSGLGRVMRDMTFRREAASDLFRFAAGADGANVSVFHLHGRATAEDGVVVTERDYMDLYLREDAERDLVDEGIRLAFSANPILFLGLGMTEADVLRPLRQFMSNHDRAIPHRSIVLMPAEKGADDRAKTSAGLFLRYGTHTVFYGMAAISMDGEEKPRTVDWMHRMLSVVSELWEINNGSLEKAQKGVSPISGRIAKPRITKACGDLKQDQLFDPTTLVPYHVDLVIGQEIAGRDRVSVNTKDYFAVTFELFGQVMRQTMTQPVTTSGPELIRDLQARLALLDGLRSAIFTSCFNAALEGLRKEWGSWWKQWQQSPPHRLARFEEVRPPLRGRRDLTPGCYLPFPRRFVRHSVLTPMSDRPWLSQSANFPDKTSITRVPTRYHAFDQFIEAIAESFKTAGTSGLLAGSPGKYGPPKPKFAKGRRLYTVAAGRGLGKGAFMAAFTSDLGLANYLHAAWPAGLTPQPLFVNACFVNLSFGTEIASVYDMLLDVFFQSTITLRASVAHDSKTSRDRFARCAYVLSRETTPTYVNIVHARANLFDAPADEVRKDLTAAAAALAGEVRDLSRTFALRHIMDAFRKASEAYTRKTDMQPRGLLVLQSAELLFYRGGLSKNREIDQIIRYLITSPKGAHLPLDLIVVGNENVLGEPWRSGPRKRAINKVKKELSKGDAPATRRHWATPPARIIGARGQQEDRPDAARHEGEQARAIQSGMADLTDIPATGGPASTHQIHFAQPMRPERFLIDNFPTLALALFANEAQAFFESHNRGPAVRPICWMRGLRACGRK</sequence>
<dbReference type="EMBL" id="CP073581">
    <property type="protein sequence ID" value="QUJ75912.1"/>
    <property type="molecule type" value="Genomic_DNA"/>
</dbReference>
<evidence type="ECO:0000313" key="3">
    <source>
        <dbReference type="Proteomes" id="UP000683291"/>
    </source>
</evidence>
<gene>
    <name evidence="2" type="ORF">KDD17_13375</name>
</gene>
<dbReference type="KEGG" id="sual:KDD17_13375"/>
<dbReference type="RefSeq" id="WP_212704111.1">
    <property type="nucleotide sequence ID" value="NZ_CP073581.1"/>
</dbReference>
<proteinExistence type="predicted"/>
<dbReference type="Pfam" id="PF13289">
    <property type="entry name" value="SIR2_2"/>
    <property type="match status" value="1"/>
</dbReference>
<accession>A0A975JCN7</accession>
<keyword evidence="3" id="KW-1185">Reference proteome</keyword>
<protein>
    <submittedName>
        <fullName evidence="2">SIR2 family protein</fullName>
    </submittedName>
</protein>
<evidence type="ECO:0000256" key="1">
    <source>
        <dbReference type="SAM" id="MobiDB-lite"/>
    </source>
</evidence>